<feature type="compositionally biased region" description="Polar residues" evidence="1">
    <location>
        <begin position="13"/>
        <end position="28"/>
    </location>
</feature>
<organism evidence="2">
    <name type="scientific">Psilocybe cubensis</name>
    <name type="common">Psychedelic mushroom</name>
    <name type="synonym">Stropharia cubensis</name>
    <dbReference type="NCBI Taxonomy" id="181762"/>
    <lineage>
        <taxon>Eukaryota</taxon>
        <taxon>Fungi</taxon>
        <taxon>Dikarya</taxon>
        <taxon>Basidiomycota</taxon>
        <taxon>Agaricomycotina</taxon>
        <taxon>Agaricomycetes</taxon>
        <taxon>Agaricomycetidae</taxon>
        <taxon>Agaricales</taxon>
        <taxon>Agaricineae</taxon>
        <taxon>Strophariaceae</taxon>
        <taxon>Psilocybe</taxon>
    </lineage>
</organism>
<name>A0A8H7XW42_PSICU</name>
<feature type="compositionally biased region" description="Basic and acidic residues" evidence="1">
    <location>
        <begin position="96"/>
        <end position="106"/>
    </location>
</feature>
<reference evidence="2" key="1">
    <citation type="submission" date="2021-02" db="EMBL/GenBank/DDBJ databases">
        <title>Psilocybe cubensis genome.</title>
        <authorList>
            <person name="Mckernan K.J."/>
            <person name="Crawford S."/>
            <person name="Trippe A."/>
            <person name="Kane L.T."/>
            <person name="Mclaughlin S."/>
        </authorList>
    </citation>
    <scope>NUCLEOTIDE SEQUENCE [LARGE SCALE GENOMIC DNA]</scope>
    <source>
        <strain evidence="2">MGC-MH-2018</strain>
    </source>
</reference>
<dbReference type="AlphaFoldDB" id="A0A8H7XW42"/>
<evidence type="ECO:0000256" key="1">
    <source>
        <dbReference type="SAM" id="MobiDB-lite"/>
    </source>
</evidence>
<proteinExistence type="predicted"/>
<feature type="region of interest" description="Disordered" evidence="1">
    <location>
        <begin position="1"/>
        <end position="112"/>
    </location>
</feature>
<accession>A0A8H7XW42</accession>
<evidence type="ECO:0000313" key="2">
    <source>
        <dbReference type="EMBL" id="KAG5168127.1"/>
    </source>
</evidence>
<gene>
    <name evidence="2" type="ORF">JR316_006720</name>
</gene>
<sequence length="112" mass="12661">MNVNRVIHESGRDTVTSQHLISTQNQETKLFPGHREHSLRQRHRVQISVIQARDTPDYLYTQSEANQPLPTEKSKSNRKRLSQASGDEPLGSHAVYDTHDGCEPDGHVLVPV</sequence>
<dbReference type="EMBL" id="JAFIQS010000006">
    <property type="protein sequence ID" value="KAG5168127.1"/>
    <property type="molecule type" value="Genomic_DNA"/>
</dbReference>
<protein>
    <submittedName>
        <fullName evidence="2">Uncharacterized protein</fullName>
    </submittedName>
</protein>
<comment type="caution">
    <text evidence="2">The sequence shown here is derived from an EMBL/GenBank/DDBJ whole genome shotgun (WGS) entry which is preliminary data.</text>
</comment>
<feature type="compositionally biased region" description="Polar residues" evidence="1">
    <location>
        <begin position="60"/>
        <end position="69"/>
    </location>
</feature>
<feature type="compositionally biased region" description="Basic and acidic residues" evidence="1">
    <location>
        <begin position="1"/>
        <end position="12"/>
    </location>
</feature>